<organism evidence="1 2">
    <name type="scientific">Lepeophtheirus salmonis</name>
    <name type="common">Salmon louse</name>
    <name type="synonym">Caligus salmonis</name>
    <dbReference type="NCBI Taxonomy" id="72036"/>
    <lineage>
        <taxon>Eukaryota</taxon>
        <taxon>Metazoa</taxon>
        <taxon>Ecdysozoa</taxon>
        <taxon>Arthropoda</taxon>
        <taxon>Crustacea</taxon>
        <taxon>Multicrustacea</taxon>
        <taxon>Hexanauplia</taxon>
        <taxon>Copepoda</taxon>
        <taxon>Siphonostomatoida</taxon>
        <taxon>Caligidae</taxon>
        <taxon>Lepeophtheirus</taxon>
    </lineage>
</organism>
<protein>
    <submittedName>
        <fullName evidence="1">(salmon louse) hypothetical protein</fullName>
    </submittedName>
</protein>
<evidence type="ECO:0000313" key="1">
    <source>
        <dbReference type="EMBL" id="CAF2809131.1"/>
    </source>
</evidence>
<name>A0A7R8CFS2_LEPSM</name>
<gene>
    <name evidence="1" type="ORF">LSAA_3259</name>
</gene>
<proteinExistence type="predicted"/>
<dbReference type="Proteomes" id="UP000675881">
    <property type="component" value="Chromosome 11"/>
</dbReference>
<accession>A0A7R8CFS2</accession>
<dbReference type="EMBL" id="HG994590">
    <property type="protein sequence ID" value="CAF2809131.1"/>
    <property type="molecule type" value="Genomic_DNA"/>
</dbReference>
<reference evidence="1" key="1">
    <citation type="submission" date="2021-02" db="EMBL/GenBank/DDBJ databases">
        <authorList>
            <person name="Bekaert M."/>
        </authorList>
    </citation>
    <scope>NUCLEOTIDE SEQUENCE</scope>
    <source>
        <strain evidence="1">IoA-00</strain>
    </source>
</reference>
<keyword evidence="2" id="KW-1185">Reference proteome</keyword>
<sequence length="123" mass="14039">MRTNAKTLCYIWLLLRERILILEKSCPSGFYSVIIPLLSYRLLKGSELIDQPLVGQSLRLPPLERFYHSSNMVKLCSNHIFILVVGGGDFRAMIAILMNNMTKKPALHKDNSYCVGGCFYCCY</sequence>
<dbReference type="AlphaFoldDB" id="A0A7R8CFS2"/>
<evidence type="ECO:0000313" key="2">
    <source>
        <dbReference type="Proteomes" id="UP000675881"/>
    </source>
</evidence>